<reference evidence="1" key="2">
    <citation type="submission" date="2020-11" db="EMBL/GenBank/DDBJ databases">
        <authorList>
            <person name="McCartney M.A."/>
            <person name="Auch B."/>
            <person name="Kono T."/>
            <person name="Mallez S."/>
            <person name="Becker A."/>
            <person name="Gohl D.M."/>
            <person name="Silverstein K.A.T."/>
            <person name="Koren S."/>
            <person name="Bechman K.B."/>
            <person name="Herman A."/>
            <person name="Abrahante J.E."/>
            <person name="Garbe J."/>
        </authorList>
    </citation>
    <scope>NUCLEOTIDE SEQUENCE</scope>
    <source>
        <strain evidence="1">Duluth1</strain>
        <tissue evidence="1">Whole animal</tissue>
    </source>
</reference>
<proteinExistence type="predicted"/>
<comment type="caution">
    <text evidence="1">The sequence shown here is derived from an EMBL/GenBank/DDBJ whole genome shotgun (WGS) entry which is preliminary data.</text>
</comment>
<evidence type="ECO:0000313" key="2">
    <source>
        <dbReference type="Proteomes" id="UP000828390"/>
    </source>
</evidence>
<organism evidence="1 2">
    <name type="scientific">Dreissena polymorpha</name>
    <name type="common">Zebra mussel</name>
    <name type="synonym">Mytilus polymorpha</name>
    <dbReference type="NCBI Taxonomy" id="45954"/>
    <lineage>
        <taxon>Eukaryota</taxon>
        <taxon>Metazoa</taxon>
        <taxon>Spiralia</taxon>
        <taxon>Lophotrochozoa</taxon>
        <taxon>Mollusca</taxon>
        <taxon>Bivalvia</taxon>
        <taxon>Autobranchia</taxon>
        <taxon>Heteroconchia</taxon>
        <taxon>Euheterodonta</taxon>
        <taxon>Imparidentia</taxon>
        <taxon>Neoheterodontei</taxon>
        <taxon>Myida</taxon>
        <taxon>Dreissenoidea</taxon>
        <taxon>Dreissenidae</taxon>
        <taxon>Dreissena</taxon>
    </lineage>
</organism>
<accession>A0A9D4BMQ8</accession>
<dbReference type="AlphaFoldDB" id="A0A9D4BMQ8"/>
<dbReference type="Proteomes" id="UP000828390">
    <property type="component" value="Unassembled WGS sequence"/>
</dbReference>
<reference evidence="1" key="1">
    <citation type="journal article" date="2019" name="bioRxiv">
        <title>The Genome of the Zebra Mussel, Dreissena polymorpha: A Resource for Invasive Species Research.</title>
        <authorList>
            <person name="McCartney M.A."/>
            <person name="Auch B."/>
            <person name="Kono T."/>
            <person name="Mallez S."/>
            <person name="Zhang Y."/>
            <person name="Obille A."/>
            <person name="Becker A."/>
            <person name="Abrahante J.E."/>
            <person name="Garbe J."/>
            <person name="Badalamenti J.P."/>
            <person name="Herman A."/>
            <person name="Mangelson H."/>
            <person name="Liachko I."/>
            <person name="Sullivan S."/>
            <person name="Sone E.D."/>
            <person name="Koren S."/>
            <person name="Silverstein K.A.T."/>
            <person name="Beckman K.B."/>
            <person name="Gohl D.M."/>
        </authorList>
    </citation>
    <scope>NUCLEOTIDE SEQUENCE</scope>
    <source>
        <strain evidence="1">Duluth1</strain>
        <tissue evidence="1">Whole animal</tissue>
    </source>
</reference>
<dbReference type="EMBL" id="JAIWYP010000015">
    <property type="protein sequence ID" value="KAH3700698.1"/>
    <property type="molecule type" value="Genomic_DNA"/>
</dbReference>
<evidence type="ECO:0000313" key="1">
    <source>
        <dbReference type="EMBL" id="KAH3700698.1"/>
    </source>
</evidence>
<keyword evidence="2" id="KW-1185">Reference proteome</keyword>
<sequence>MSNSSNHGDNLDSTLVDKNCANTQQSLQTQTAPQSSVHLTSAHDHHYVISPERQIPPCITSPLTMQSTPIQMMPQSNMTDFDLQRIVHTLRISLRYEIRGLVQACVAEHVTPLVNELSVLKQSVTILTNKKLIWNKTWTMPINIAGVTALLLAMCQKIQMNPPMISS</sequence>
<gene>
    <name evidence="1" type="ORF">DPMN_075675</name>
</gene>
<protein>
    <submittedName>
        <fullName evidence="1">Uncharacterized protein</fullName>
    </submittedName>
</protein>
<name>A0A9D4BMQ8_DREPO</name>